<dbReference type="InterPro" id="IPR012340">
    <property type="entry name" value="NA-bd_OB-fold"/>
</dbReference>
<dbReference type="Gene3D" id="3.30.1480.10">
    <property type="entry name" value="NusA, N-terminal domain"/>
    <property type="match status" value="1"/>
</dbReference>
<keyword evidence="4 7" id="KW-0694">RNA-binding</keyword>
<dbReference type="Pfam" id="PF13184">
    <property type="entry name" value="KH_NusA_1st"/>
    <property type="match status" value="1"/>
</dbReference>
<dbReference type="Gene3D" id="2.40.50.140">
    <property type="entry name" value="Nucleic acid-binding proteins"/>
    <property type="match status" value="1"/>
</dbReference>
<dbReference type="RefSeq" id="WP_021603344.1">
    <property type="nucleotide sequence ID" value="NZ_PNHV01000002.1"/>
</dbReference>
<dbReference type="Pfam" id="PF08529">
    <property type="entry name" value="NusA_N"/>
    <property type="match status" value="1"/>
</dbReference>
<keyword evidence="6 7" id="KW-0804">Transcription</keyword>
<reference evidence="10" key="1">
    <citation type="submission" date="2022-05" db="EMBL/GenBank/DDBJ databases">
        <title>Using nanopore sequencing to obtain complete genomes from saliva samples.</title>
        <authorList>
            <person name="Baker J.L."/>
        </authorList>
    </citation>
    <scope>NUCLEOTIDE SEQUENCE</scope>
    <source>
        <strain evidence="10">JCVI-JB-Ag32</strain>
    </source>
</reference>
<comment type="function">
    <text evidence="7">Participates in both transcription termination and antitermination.</text>
</comment>
<dbReference type="Gene3D" id="3.30.300.20">
    <property type="match status" value="2"/>
</dbReference>
<evidence type="ECO:0000256" key="2">
    <source>
        <dbReference type="ARBA" id="ARBA00022490"/>
    </source>
</evidence>
<protein>
    <recommendedName>
        <fullName evidence="7">Transcription termination/antitermination protein NusA</fullName>
    </recommendedName>
</protein>
<dbReference type="InterPro" id="IPR058582">
    <property type="entry name" value="KH_NusA_2nd"/>
</dbReference>
<keyword evidence="5 7" id="KW-0805">Transcription regulation</keyword>
<dbReference type="AlphaFoldDB" id="A0A2N6V3E8"/>
<keyword evidence="1 7" id="KW-0806">Transcription termination</keyword>
<keyword evidence="2 7" id="KW-0963">Cytoplasm</keyword>
<dbReference type="InterPro" id="IPR030842">
    <property type="entry name" value="TF_NusA_bacterial"/>
</dbReference>
<sequence length="345" mass="38176">MEINMTELRVAADELEIDLDNLVPAIEEAILNAYLKQPGAIKGAYVRIDRRNGEMNVYAPELDENDQPTGEYFDDTPPHFGRIAQASIRSVVVQRIHDRRDMEVLGAYKDKTGQLVSGIVQQGRDPRTVYVRLDEEREGIIPPAEQVPGERYRHGDRVRAYVTEVSRGPRGAQIILSRTHPGLVRQLFEREVPELSKGEVEIVSLAREPGHRTKMAVRANNRDINAKGAFIGSMGTRVRAVNQELGDEKIDIVDWSADPAKYVANALSPARVSSVTVLNEEEKTARAVVPDFQLSLAIGKEGQNARLAARLTGWKIDIRSDTDEGDIQPGRTSSADVSGDSGYQG</sequence>
<evidence type="ECO:0000256" key="1">
    <source>
        <dbReference type="ARBA" id="ARBA00022472"/>
    </source>
</evidence>
<dbReference type="CDD" id="cd04455">
    <property type="entry name" value="S1_NusA"/>
    <property type="match status" value="1"/>
</dbReference>
<evidence type="ECO:0000256" key="5">
    <source>
        <dbReference type="ARBA" id="ARBA00023015"/>
    </source>
</evidence>
<dbReference type="HAMAP" id="MF_00945_B">
    <property type="entry name" value="NusA_B"/>
    <property type="match status" value="1"/>
</dbReference>
<evidence type="ECO:0000256" key="6">
    <source>
        <dbReference type="ARBA" id="ARBA00023163"/>
    </source>
</evidence>
<organism evidence="10 11">
    <name type="scientific">Actinomyces graevenitzii</name>
    <dbReference type="NCBI Taxonomy" id="55565"/>
    <lineage>
        <taxon>Bacteria</taxon>
        <taxon>Bacillati</taxon>
        <taxon>Actinomycetota</taxon>
        <taxon>Actinomycetes</taxon>
        <taxon>Actinomycetales</taxon>
        <taxon>Actinomycetaceae</taxon>
        <taxon>Actinomyces</taxon>
    </lineage>
</organism>
<dbReference type="InterPro" id="IPR015946">
    <property type="entry name" value="KH_dom-like_a/b"/>
</dbReference>
<dbReference type="InterPro" id="IPR025249">
    <property type="entry name" value="TF_NusA_KH_1st"/>
</dbReference>
<dbReference type="GO" id="GO:0031564">
    <property type="term" value="P:transcription antitermination"/>
    <property type="evidence" value="ECO:0007669"/>
    <property type="project" value="UniProtKB-UniRule"/>
</dbReference>
<keyword evidence="3 7" id="KW-0889">Transcription antitermination</keyword>
<accession>A0A2N6V3E8</accession>
<dbReference type="PROSITE" id="PS50126">
    <property type="entry name" value="S1"/>
    <property type="match status" value="1"/>
</dbReference>
<feature type="region of interest" description="Disordered" evidence="8">
    <location>
        <begin position="320"/>
        <end position="345"/>
    </location>
</feature>
<dbReference type="InterPro" id="IPR009019">
    <property type="entry name" value="KH_sf_prok-type"/>
</dbReference>
<dbReference type="SUPFAM" id="SSF69705">
    <property type="entry name" value="Transcription factor NusA, N-terminal domain"/>
    <property type="match status" value="1"/>
</dbReference>
<dbReference type="InterPro" id="IPR010213">
    <property type="entry name" value="TF_NusA"/>
</dbReference>
<evidence type="ECO:0000256" key="7">
    <source>
        <dbReference type="HAMAP-Rule" id="MF_00945"/>
    </source>
</evidence>
<gene>
    <name evidence="7 10" type="primary">nusA</name>
    <name evidence="10" type="ORF">M3I41_05560</name>
</gene>
<dbReference type="GO" id="GO:0006353">
    <property type="term" value="P:DNA-templated transcription termination"/>
    <property type="evidence" value="ECO:0007669"/>
    <property type="project" value="UniProtKB-UniRule"/>
</dbReference>
<dbReference type="EMBL" id="CP097095">
    <property type="protein sequence ID" value="UQF79080.1"/>
    <property type="molecule type" value="Genomic_DNA"/>
</dbReference>
<dbReference type="GO" id="GO:0003723">
    <property type="term" value="F:RNA binding"/>
    <property type="evidence" value="ECO:0007669"/>
    <property type="project" value="UniProtKB-UniRule"/>
</dbReference>
<dbReference type="Proteomes" id="UP000830236">
    <property type="component" value="Chromosome"/>
</dbReference>
<comment type="similarity">
    <text evidence="7">Belongs to the NusA family.</text>
</comment>
<dbReference type="CDD" id="cd02134">
    <property type="entry name" value="KH-II_NusA_rpt1"/>
    <property type="match status" value="1"/>
</dbReference>
<dbReference type="NCBIfam" id="TIGR01953">
    <property type="entry name" value="NusA"/>
    <property type="match status" value="1"/>
</dbReference>
<dbReference type="Pfam" id="PF26594">
    <property type="entry name" value="KH_NusA_2nd"/>
    <property type="match status" value="1"/>
</dbReference>
<dbReference type="InterPro" id="IPR013735">
    <property type="entry name" value="TF_NusA_N"/>
</dbReference>
<dbReference type="SUPFAM" id="SSF54814">
    <property type="entry name" value="Prokaryotic type KH domain (KH-domain type II)"/>
    <property type="match status" value="2"/>
</dbReference>
<evidence type="ECO:0000313" key="11">
    <source>
        <dbReference type="Proteomes" id="UP000830236"/>
    </source>
</evidence>
<dbReference type="FunFam" id="3.30.300.20:FF:000002">
    <property type="entry name" value="Transcription termination/antitermination protein NusA"/>
    <property type="match status" value="1"/>
</dbReference>
<dbReference type="InterPro" id="IPR036555">
    <property type="entry name" value="NusA_N_sf"/>
</dbReference>
<feature type="domain" description="S1 motif" evidence="9">
    <location>
        <begin position="113"/>
        <end position="179"/>
    </location>
</feature>
<dbReference type="GO" id="GO:0005829">
    <property type="term" value="C:cytosol"/>
    <property type="evidence" value="ECO:0007669"/>
    <property type="project" value="TreeGrafter"/>
</dbReference>
<evidence type="ECO:0000313" key="10">
    <source>
        <dbReference type="EMBL" id="UQF79080.1"/>
    </source>
</evidence>
<dbReference type="SUPFAM" id="SSF50249">
    <property type="entry name" value="Nucleic acid-binding proteins"/>
    <property type="match status" value="1"/>
</dbReference>
<dbReference type="KEGG" id="agh:M3I41_05560"/>
<dbReference type="PROSITE" id="PS50084">
    <property type="entry name" value="KH_TYPE_1"/>
    <property type="match status" value="1"/>
</dbReference>
<dbReference type="PANTHER" id="PTHR22648">
    <property type="entry name" value="TRANSCRIPTION TERMINATION FACTOR NUSA"/>
    <property type="match status" value="1"/>
</dbReference>
<proteinExistence type="inferred from homology"/>
<comment type="subcellular location">
    <subcellularLocation>
        <location evidence="7">Cytoplasm</location>
    </subcellularLocation>
</comment>
<feature type="compositionally biased region" description="Polar residues" evidence="8">
    <location>
        <begin position="330"/>
        <end position="345"/>
    </location>
</feature>
<dbReference type="Pfam" id="PF00575">
    <property type="entry name" value="S1"/>
    <property type="match status" value="1"/>
</dbReference>
<evidence type="ECO:0000259" key="9">
    <source>
        <dbReference type="PROSITE" id="PS50126"/>
    </source>
</evidence>
<dbReference type="InterPro" id="IPR003029">
    <property type="entry name" value="S1_domain"/>
</dbReference>
<dbReference type="GO" id="GO:0003700">
    <property type="term" value="F:DNA-binding transcription factor activity"/>
    <property type="evidence" value="ECO:0007669"/>
    <property type="project" value="InterPro"/>
</dbReference>
<dbReference type="SMART" id="SM00316">
    <property type="entry name" value="S1"/>
    <property type="match status" value="1"/>
</dbReference>
<dbReference type="CDD" id="cd22529">
    <property type="entry name" value="KH-II_NusA_rpt2"/>
    <property type="match status" value="1"/>
</dbReference>
<dbReference type="PANTHER" id="PTHR22648:SF0">
    <property type="entry name" value="TRANSCRIPTION TERMINATION_ANTITERMINATION PROTEIN NUSA"/>
    <property type="match status" value="1"/>
</dbReference>
<comment type="subunit">
    <text evidence="7">Monomer. Binds directly to the core enzyme of the DNA-dependent RNA polymerase and to nascent RNA.</text>
</comment>
<evidence type="ECO:0000256" key="8">
    <source>
        <dbReference type="SAM" id="MobiDB-lite"/>
    </source>
</evidence>
<evidence type="ECO:0000256" key="3">
    <source>
        <dbReference type="ARBA" id="ARBA00022814"/>
    </source>
</evidence>
<dbReference type="FunFam" id="3.30.300.20:FF:000005">
    <property type="entry name" value="Transcription termination/antitermination protein NusA"/>
    <property type="match status" value="1"/>
</dbReference>
<name>A0A2N6V3E8_9ACTO</name>
<evidence type="ECO:0000256" key="4">
    <source>
        <dbReference type="ARBA" id="ARBA00022884"/>
    </source>
</evidence>